<dbReference type="EMBL" id="QXXA01000004">
    <property type="protein sequence ID" value="NBI05869.1"/>
    <property type="molecule type" value="Genomic_DNA"/>
</dbReference>
<sequence>MIKSNINLFLNNNPSCYTKLENIAKKQVWDMKNEPYIYIEGIGFENGSKRLKLIFKDQIIFNEKIDIIDNYFELKITLQRPLNNPNEIIVDIDDREYNIDINLNKLYGNVKYFNGQPVKNPVISVTKEDIVTIGDEKGNYEIYLSEKVKQIGIFEKNYSKETLEAWIYNINIEEDCNLEIQIDQMEVYGVNMWGGQVSDYIHFTPMSLNRAKKGIKDNLGNELDLLKDKNIWPKLNEESIRVFADNESLEILSITEVPDFLGEIEKERYYRPSYILSIPKGNKGKVIKIQIQHIININNNEIVEKGEGYYIWK</sequence>
<proteinExistence type="predicted"/>
<comment type="caution">
    <text evidence="1">The sequence shown here is derived from an EMBL/GenBank/DDBJ whole genome shotgun (WGS) entry which is preliminary data.</text>
</comment>
<dbReference type="RefSeq" id="WP_160196357.1">
    <property type="nucleotide sequence ID" value="NZ_QXXA01000004.1"/>
</dbReference>
<accession>A0A845QVQ0</accession>
<evidence type="ECO:0000313" key="2">
    <source>
        <dbReference type="Proteomes" id="UP000467132"/>
    </source>
</evidence>
<keyword evidence="2" id="KW-1185">Reference proteome</keyword>
<gene>
    <name evidence="1" type="ORF">D3Z33_03235</name>
</gene>
<reference evidence="1 2" key="1">
    <citation type="submission" date="2018-08" db="EMBL/GenBank/DDBJ databases">
        <title>Murine metabolic-syndrome-specific gut microbial biobank.</title>
        <authorList>
            <person name="Liu C."/>
        </authorList>
    </citation>
    <scope>NUCLEOTIDE SEQUENCE [LARGE SCALE GENOMIC DNA]</scope>
    <source>
        <strain evidence="1 2">583</strain>
    </source>
</reference>
<protein>
    <submittedName>
        <fullName evidence="1">Uncharacterized protein</fullName>
    </submittedName>
</protein>
<dbReference type="OrthoDB" id="1957874at2"/>
<dbReference type="Proteomes" id="UP000467132">
    <property type="component" value="Unassembled WGS sequence"/>
</dbReference>
<evidence type="ECO:0000313" key="1">
    <source>
        <dbReference type="EMBL" id="NBI05869.1"/>
    </source>
</evidence>
<name>A0A845QVQ0_9CLOT</name>
<dbReference type="AlphaFoldDB" id="A0A845QVQ0"/>
<organism evidence="1 2">
    <name type="scientific">Senegalia massiliensis</name>
    <dbReference type="NCBI Taxonomy" id="1720316"/>
    <lineage>
        <taxon>Bacteria</taxon>
        <taxon>Bacillati</taxon>
        <taxon>Bacillota</taxon>
        <taxon>Clostridia</taxon>
        <taxon>Eubacteriales</taxon>
        <taxon>Clostridiaceae</taxon>
        <taxon>Senegalia</taxon>
    </lineage>
</organism>